<dbReference type="AlphaFoldDB" id="A0A562ZMC9"/>
<accession>A0A562ZMC9</accession>
<dbReference type="Proteomes" id="UP000318199">
    <property type="component" value="Unassembled WGS sequence"/>
</dbReference>
<protein>
    <submittedName>
        <fullName evidence="1">Uncharacterized protein</fullName>
    </submittedName>
</protein>
<dbReference type="RefSeq" id="WP_186511025.1">
    <property type="nucleotide sequence ID" value="NZ_VOBQ01000015.1"/>
</dbReference>
<evidence type="ECO:0000313" key="1">
    <source>
        <dbReference type="EMBL" id="TWO69506.1"/>
    </source>
</evidence>
<reference evidence="1 2" key="1">
    <citation type="submission" date="2019-07" db="EMBL/GenBank/DDBJ databases">
        <title>Caenimonas sedimenti sp. nov., isolated from activated sludge.</title>
        <authorList>
            <person name="Xu J."/>
        </authorList>
    </citation>
    <scope>NUCLEOTIDE SEQUENCE [LARGE SCALE GENOMIC DNA]</scope>
    <source>
        <strain evidence="1 2">HX-9-20</strain>
    </source>
</reference>
<name>A0A562ZMC9_9BURK</name>
<comment type="caution">
    <text evidence="1">The sequence shown here is derived from an EMBL/GenBank/DDBJ whole genome shotgun (WGS) entry which is preliminary data.</text>
</comment>
<keyword evidence="2" id="KW-1185">Reference proteome</keyword>
<organism evidence="1 2">
    <name type="scientific">Caenimonas sedimenti</name>
    <dbReference type="NCBI Taxonomy" id="2596921"/>
    <lineage>
        <taxon>Bacteria</taxon>
        <taxon>Pseudomonadati</taxon>
        <taxon>Pseudomonadota</taxon>
        <taxon>Betaproteobacteria</taxon>
        <taxon>Burkholderiales</taxon>
        <taxon>Comamonadaceae</taxon>
        <taxon>Caenimonas</taxon>
    </lineage>
</organism>
<sequence>MLNIRMILELIAYSTLLANETLVKQRIENDRTQGNQAKDIEQMTRAESVLKKVERANPQFFPVPLATAKVENGELHIADWDHRGQAFSKAEWLELYQFVNDQLHVRNPFSPSPPLTSRRTIREWADQLHNFLLLHRITLLGGESAVVQLGGLDGKTKATFKHVGPPDRMEFEWGR</sequence>
<proteinExistence type="predicted"/>
<evidence type="ECO:0000313" key="2">
    <source>
        <dbReference type="Proteomes" id="UP000318199"/>
    </source>
</evidence>
<gene>
    <name evidence="1" type="ORF">FN976_19670</name>
</gene>
<dbReference type="EMBL" id="VOBQ01000015">
    <property type="protein sequence ID" value="TWO69506.1"/>
    <property type="molecule type" value="Genomic_DNA"/>
</dbReference>